<dbReference type="InterPro" id="IPR004360">
    <property type="entry name" value="Glyas_Fos-R_dOase_dom"/>
</dbReference>
<dbReference type="EC" id="2.5.1.18" evidence="3"/>
<dbReference type="PANTHER" id="PTHR36113">
    <property type="entry name" value="LYASE, PUTATIVE-RELATED-RELATED"/>
    <property type="match status" value="1"/>
</dbReference>
<dbReference type="Proteomes" id="UP001211866">
    <property type="component" value="Chromosome"/>
</dbReference>
<dbReference type="RefSeq" id="WP_270116265.1">
    <property type="nucleotide sequence ID" value="NZ_CP096916.1"/>
</dbReference>
<evidence type="ECO:0000259" key="2">
    <source>
        <dbReference type="PROSITE" id="PS51819"/>
    </source>
</evidence>
<dbReference type="SUPFAM" id="SSF54593">
    <property type="entry name" value="Glyoxalase/Bleomycin resistance protein/Dihydroxybiphenyl dioxygenase"/>
    <property type="match status" value="1"/>
</dbReference>
<dbReference type="PROSITE" id="PS51819">
    <property type="entry name" value="VOC"/>
    <property type="match status" value="1"/>
</dbReference>
<dbReference type="Gene3D" id="3.10.180.10">
    <property type="entry name" value="2,3-Dihydroxybiphenyl 1,2-Dioxygenase, domain 1"/>
    <property type="match status" value="1"/>
</dbReference>
<protein>
    <submittedName>
        <fullName evidence="3">Fosfomycin resistance glutathione transferase</fullName>
        <ecNumber evidence="3">2.5.1.18</ecNumber>
    </submittedName>
</protein>
<name>A0ABY7N2B3_ALCFA</name>
<keyword evidence="1" id="KW-0479">Metal-binding</keyword>
<keyword evidence="4" id="KW-1185">Reference proteome</keyword>
<feature type="domain" description="VOC" evidence="2">
    <location>
        <begin position="4"/>
        <end position="115"/>
    </location>
</feature>
<proteinExistence type="predicted"/>
<dbReference type="GO" id="GO:0004364">
    <property type="term" value="F:glutathione transferase activity"/>
    <property type="evidence" value="ECO:0007669"/>
    <property type="project" value="UniProtKB-EC"/>
</dbReference>
<reference evidence="3 4" key="1">
    <citation type="submission" date="2022-05" db="EMBL/GenBank/DDBJ databases">
        <title>Complete sequence of strain NY11312.</title>
        <authorList>
            <person name="Zhou D."/>
        </authorList>
    </citation>
    <scope>NUCLEOTIDE SEQUENCE [LARGE SCALE GENOMIC DNA]</scope>
    <source>
        <strain evidence="3 4">NY11312</strain>
    </source>
</reference>
<dbReference type="PANTHER" id="PTHR36113:SF6">
    <property type="entry name" value="FOSFOMYCIN RESISTANCE PROTEIN FOSX"/>
    <property type="match status" value="1"/>
</dbReference>
<dbReference type="InterPro" id="IPR029068">
    <property type="entry name" value="Glyas_Bleomycin-R_OHBP_Dase"/>
</dbReference>
<dbReference type="InterPro" id="IPR037523">
    <property type="entry name" value="VOC_core"/>
</dbReference>
<keyword evidence="3" id="KW-0808">Transferase</keyword>
<evidence type="ECO:0000256" key="1">
    <source>
        <dbReference type="ARBA" id="ARBA00022723"/>
    </source>
</evidence>
<organism evidence="3 4">
    <name type="scientific">Alcaligenes faecalis</name>
    <dbReference type="NCBI Taxonomy" id="511"/>
    <lineage>
        <taxon>Bacteria</taxon>
        <taxon>Pseudomonadati</taxon>
        <taxon>Pseudomonadota</taxon>
        <taxon>Betaproteobacteria</taxon>
        <taxon>Burkholderiales</taxon>
        <taxon>Alcaligenaceae</taxon>
        <taxon>Alcaligenes</taxon>
    </lineage>
</organism>
<evidence type="ECO:0000313" key="3">
    <source>
        <dbReference type="EMBL" id="WBM36842.1"/>
    </source>
</evidence>
<dbReference type="InterPro" id="IPR051332">
    <property type="entry name" value="Fosfomycin_Res_Enzymes"/>
</dbReference>
<dbReference type="Pfam" id="PF00903">
    <property type="entry name" value="Glyoxalase"/>
    <property type="match status" value="1"/>
</dbReference>
<dbReference type="NCBIfam" id="NF000496">
    <property type="entry name" value="Fos_GSH"/>
    <property type="match status" value="1"/>
</dbReference>
<gene>
    <name evidence="3" type="primary">fos</name>
    <name evidence="3" type="ORF">M2J83_13600</name>
</gene>
<accession>A0ABY7N2B3</accession>
<dbReference type="EMBL" id="CP096916">
    <property type="protein sequence ID" value="WBM36842.1"/>
    <property type="molecule type" value="Genomic_DNA"/>
</dbReference>
<evidence type="ECO:0000313" key="4">
    <source>
        <dbReference type="Proteomes" id="UP001211866"/>
    </source>
</evidence>
<sequence length="136" mass="15559">MLSGLNHLTLAVTQLERSITFYQTILGFKLEACWASGAYLSLNDLWLCLSLDSTRQNMSTADYTHYAFSTTAANFPKIVEQLRQQHVREWKSNASEGDSFYFLDPDGHQLEIHVGSLASRLAQCRLKPYKNMQFFV</sequence>